<dbReference type="Proteomes" id="UP000199527">
    <property type="component" value="Unassembled WGS sequence"/>
</dbReference>
<name>A0A1G8Q327_9GAMM</name>
<accession>A0A1G8Q327</accession>
<evidence type="ECO:0000313" key="2">
    <source>
        <dbReference type="Proteomes" id="UP000199527"/>
    </source>
</evidence>
<organism evidence="1 2">
    <name type="scientific">Ferrimonas sediminum</name>
    <dbReference type="NCBI Taxonomy" id="718193"/>
    <lineage>
        <taxon>Bacteria</taxon>
        <taxon>Pseudomonadati</taxon>
        <taxon>Pseudomonadota</taxon>
        <taxon>Gammaproteobacteria</taxon>
        <taxon>Alteromonadales</taxon>
        <taxon>Ferrimonadaceae</taxon>
        <taxon>Ferrimonas</taxon>
    </lineage>
</organism>
<dbReference type="EMBL" id="FNEM01000004">
    <property type="protein sequence ID" value="SDI98936.1"/>
    <property type="molecule type" value="Genomic_DNA"/>
</dbReference>
<protein>
    <submittedName>
        <fullName evidence="1">Uncharacterized protein</fullName>
    </submittedName>
</protein>
<evidence type="ECO:0000313" key="1">
    <source>
        <dbReference type="EMBL" id="SDI98936.1"/>
    </source>
</evidence>
<keyword evidence="2" id="KW-1185">Reference proteome</keyword>
<reference evidence="2" key="1">
    <citation type="submission" date="2016-10" db="EMBL/GenBank/DDBJ databases">
        <authorList>
            <person name="Varghese N."/>
            <person name="Submissions S."/>
        </authorList>
    </citation>
    <scope>NUCLEOTIDE SEQUENCE [LARGE SCALE GENOMIC DNA]</scope>
    <source>
        <strain evidence="2">DSM 23317</strain>
    </source>
</reference>
<gene>
    <name evidence="1" type="ORF">SAMN04488540_104167</name>
</gene>
<proteinExistence type="predicted"/>
<dbReference type="AlphaFoldDB" id="A0A1G8Q327"/>
<sequence>MDYEPGNINYQGKDSGVHRWQVDEKTTLYWHPDWLHIAEDMTGLHKRAELELEPGEQASEQHAHKAVEKLAKTLRGE</sequence>